<evidence type="ECO:0000256" key="2">
    <source>
        <dbReference type="ARBA" id="ARBA00022741"/>
    </source>
</evidence>
<dbReference type="SUPFAM" id="SSF55681">
    <property type="entry name" value="Class II aaRS and biotin synthetases"/>
    <property type="match status" value="1"/>
</dbReference>
<evidence type="ECO:0000313" key="8">
    <source>
        <dbReference type="Proteomes" id="UP001451606"/>
    </source>
</evidence>
<name>A0AAX4NFM6_9ARCH</name>
<evidence type="ECO:0000256" key="3">
    <source>
        <dbReference type="ARBA" id="ARBA00022840"/>
    </source>
</evidence>
<keyword evidence="8" id="KW-1185">Reference proteome</keyword>
<dbReference type="EMBL" id="CP133772">
    <property type="protein sequence ID" value="WYX99972.1"/>
    <property type="molecule type" value="Genomic_DNA"/>
</dbReference>
<evidence type="ECO:0000256" key="5">
    <source>
        <dbReference type="ARBA" id="ARBA00023146"/>
    </source>
</evidence>
<evidence type="ECO:0000259" key="6">
    <source>
        <dbReference type="PROSITE" id="PS50862"/>
    </source>
</evidence>
<keyword evidence="1" id="KW-0436">Ligase</keyword>
<dbReference type="InterPro" id="IPR045864">
    <property type="entry name" value="aa-tRNA-synth_II/BPL/LPL"/>
</dbReference>
<dbReference type="GO" id="GO:0006421">
    <property type="term" value="P:asparaginyl-tRNA aminoacylation"/>
    <property type="evidence" value="ECO:0007669"/>
    <property type="project" value="TreeGrafter"/>
</dbReference>
<dbReference type="RefSeq" id="WP_393971929.1">
    <property type="nucleotide sequence ID" value="NZ_CP133772.1"/>
</dbReference>
<dbReference type="InterPro" id="IPR006195">
    <property type="entry name" value="aa-tRNA-synth_II"/>
</dbReference>
<dbReference type="Gene3D" id="3.30.930.10">
    <property type="entry name" value="Bira Bifunctional Protein, Domain 2"/>
    <property type="match status" value="1"/>
</dbReference>
<dbReference type="Pfam" id="PF00152">
    <property type="entry name" value="tRNA-synt_2"/>
    <property type="match status" value="1"/>
</dbReference>
<dbReference type="PANTHER" id="PTHR22594">
    <property type="entry name" value="ASPARTYL/LYSYL-TRNA SYNTHETASE"/>
    <property type="match status" value="1"/>
</dbReference>
<evidence type="ECO:0000256" key="1">
    <source>
        <dbReference type="ARBA" id="ARBA00022598"/>
    </source>
</evidence>
<sequence>MEIEKVLDAKMDHVKSDKVIAAVKIGSDLRYYLGKFMREQGYVEVPPVIISPLTDPLNHPVFDPVINYYGEKYSLTKSMIFHKQIMVQSFGSIFTFSPNIRIEEAERSSTGRHLSEFTQLDVEKRGATRDEIMSMVEEMITGLFRYIREKDSELLSKLGRNLQVPSKPFERIKFLDAEKQYGKDFETVLSKKKTEPFWIVDIPLQQREFYDRESDTDPEILVDMDLVYPEGFGEAISGGEREFKLDKIKERISKKGQTEEQFKWFVEFARRGLEPSAGFGIGIERLTRFICGFKRIEDTHPFPKVPGEFSL</sequence>
<organism evidence="7 8">
    <name type="scientific">Oxyplasma meridianum</name>
    <dbReference type="NCBI Taxonomy" id="3073602"/>
    <lineage>
        <taxon>Archaea</taxon>
        <taxon>Methanobacteriati</taxon>
        <taxon>Thermoplasmatota</taxon>
        <taxon>Thermoplasmata</taxon>
        <taxon>Thermoplasmatales</taxon>
        <taxon>Thermoplasmataceae</taxon>
        <taxon>Oxyplasma</taxon>
    </lineage>
</organism>
<dbReference type="GO" id="GO:0004816">
    <property type="term" value="F:asparagine-tRNA ligase activity"/>
    <property type="evidence" value="ECO:0007669"/>
    <property type="project" value="TreeGrafter"/>
</dbReference>
<accession>A0AAX4NFM6</accession>
<dbReference type="AlphaFoldDB" id="A0AAX4NFM6"/>
<keyword evidence="3" id="KW-0067">ATP-binding</keyword>
<keyword evidence="2" id="KW-0547">Nucleotide-binding</keyword>
<dbReference type="InterPro" id="IPR004364">
    <property type="entry name" value="Aa-tRNA-synt_II"/>
</dbReference>
<gene>
    <name evidence="7" type="ORF">OXIME_000518</name>
</gene>
<keyword evidence="5" id="KW-0030">Aminoacyl-tRNA synthetase</keyword>
<dbReference type="KEGG" id="omr:OXIME_000518"/>
<dbReference type="GeneID" id="95967245"/>
<dbReference type="PROSITE" id="PS50862">
    <property type="entry name" value="AA_TRNA_LIGASE_II"/>
    <property type="match status" value="1"/>
</dbReference>
<evidence type="ECO:0000256" key="4">
    <source>
        <dbReference type="ARBA" id="ARBA00022917"/>
    </source>
</evidence>
<dbReference type="Proteomes" id="UP001451606">
    <property type="component" value="Chromosome"/>
</dbReference>
<evidence type="ECO:0000313" key="7">
    <source>
        <dbReference type="EMBL" id="WYX99972.1"/>
    </source>
</evidence>
<keyword evidence="4" id="KW-0648">Protein biosynthesis</keyword>
<dbReference type="GO" id="GO:0005524">
    <property type="term" value="F:ATP binding"/>
    <property type="evidence" value="ECO:0007669"/>
    <property type="project" value="UniProtKB-KW"/>
</dbReference>
<feature type="domain" description="Aminoacyl-transfer RNA synthetases class-II family profile" evidence="6">
    <location>
        <begin position="93"/>
        <end position="303"/>
    </location>
</feature>
<proteinExistence type="predicted"/>
<dbReference type="PANTHER" id="PTHR22594:SF48">
    <property type="entry name" value="ASPARAGINYL-TRNA SYNTHETASE-RELATED PROTEIN (N-TRUNCATION)"/>
    <property type="match status" value="1"/>
</dbReference>
<reference evidence="7 8" key="1">
    <citation type="submission" date="2023-09" db="EMBL/GenBank/DDBJ databases">
        <authorList>
            <person name="Golyshina O.V."/>
            <person name="Lunev E.A."/>
            <person name="Bargiela R."/>
            <person name="Gaines M.C."/>
            <person name="Daum B."/>
            <person name="Bale N.J."/>
            <person name="Koenen M."/>
            <person name="Sinninghe Damst J.S."/>
            <person name="Yakimov M."/>
            <person name="Golyshin P.N."/>
        </authorList>
    </citation>
    <scope>NUCLEOTIDE SEQUENCE [LARGE SCALE GENOMIC DNA]</scope>
    <source>
        <strain evidence="7 8">M1</strain>
    </source>
</reference>
<dbReference type="NCBIfam" id="NF005054">
    <property type="entry name" value="PRK06462.1-4"/>
    <property type="match status" value="1"/>
</dbReference>
<protein>
    <submittedName>
        <fullName evidence="7">Asparagine synthetase A</fullName>
    </submittedName>
</protein>